<organism evidence="8 10">
    <name type="scientific">Rubrobacter radiotolerans</name>
    <name type="common">Arthrobacter radiotolerans</name>
    <dbReference type="NCBI Taxonomy" id="42256"/>
    <lineage>
        <taxon>Bacteria</taxon>
        <taxon>Bacillati</taxon>
        <taxon>Actinomycetota</taxon>
        <taxon>Rubrobacteria</taxon>
        <taxon>Rubrobacterales</taxon>
        <taxon>Rubrobacteraceae</taxon>
        <taxon>Rubrobacter</taxon>
    </lineage>
</organism>
<dbReference type="HOGENOM" id="CLU_008673_1_0_11"/>
<dbReference type="GO" id="GO:0015226">
    <property type="term" value="F:carnitine transmembrane transporter activity"/>
    <property type="evidence" value="ECO:0007669"/>
    <property type="project" value="TreeGrafter"/>
</dbReference>
<feature type="domain" description="ABC-type glycine betaine transport system substrate-binding" evidence="7">
    <location>
        <begin position="62"/>
        <end position="307"/>
    </location>
</feature>
<dbReference type="GO" id="GO:0005275">
    <property type="term" value="F:amine transmembrane transporter activity"/>
    <property type="evidence" value="ECO:0007669"/>
    <property type="project" value="TreeGrafter"/>
</dbReference>
<dbReference type="AlphaFoldDB" id="A0A023X0Q4"/>
<dbReference type="STRING" id="42256.RradSPS_0645"/>
<dbReference type="Pfam" id="PF04069">
    <property type="entry name" value="OpuAC"/>
    <property type="match status" value="1"/>
</dbReference>
<feature type="compositionally biased region" description="Basic and acidic residues" evidence="5">
    <location>
        <begin position="1"/>
        <end position="20"/>
    </location>
</feature>
<evidence type="ECO:0000256" key="1">
    <source>
        <dbReference type="ARBA" id="ARBA00004236"/>
    </source>
</evidence>
<comment type="subcellular location">
    <subcellularLocation>
        <location evidence="1">Cell membrane</location>
    </subcellularLocation>
</comment>
<dbReference type="Proteomes" id="UP001281130">
    <property type="component" value="Unassembled WGS sequence"/>
</dbReference>
<dbReference type="GO" id="GO:0031460">
    <property type="term" value="P:glycine betaine transport"/>
    <property type="evidence" value="ECO:0007669"/>
    <property type="project" value="TreeGrafter"/>
</dbReference>
<keyword evidence="6" id="KW-1133">Transmembrane helix</keyword>
<dbReference type="Proteomes" id="UP000025229">
    <property type="component" value="Chromosome"/>
</dbReference>
<evidence type="ECO:0000313" key="8">
    <source>
        <dbReference type="EMBL" id="AHY45928.1"/>
    </source>
</evidence>
<evidence type="ECO:0000313" key="10">
    <source>
        <dbReference type="Proteomes" id="UP000025229"/>
    </source>
</evidence>
<feature type="transmembrane region" description="Helical" evidence="6">
    <location>
        <begin position="26"/>
        <end position="48"/>
    </location>
</feature>
<dbReference type="eggNOG" id="COG2113">
    <property type="taxonomic scope" value="Bacteria"/>
</dbReference>
<feature type="region of interest" description="Disordered" evidence="5">
    <location>
        <begin position="1"/>
        <end position="23"/>
    </location>
</feature>
<dbReference type="Gene3D" id="3.40.190.10">
    <property type="entry name" value="Periplasmic binding protein-like II"/>
    <property type="match status" value="1"/>
</dbReference>
<dbReference type="InterPro" id="IPR007210">
    <property type="entry name" value="ABC_Gly_betaine_transp_sub-bd"/>
</dbReference>
<keyword evidence="2" id="KW-0813">Transport</keyword>
<dbReference type="GO" id="GO:0015871">
    <property type="term" value="P:choline transport"/>
    <property type="evidence" value="ECO:0007669"/>
    <property type="project" value="TreeGrafter"/>
</dbReference>
<keyword evidence="6" id="KW-0812">Transmembrane</keyword>
<reference evidence="9" key="2">
    <citation type="submission" date="2023-11" db="EMBL/GenBank/DDBJ databases">
        <title>MicrobeMod: A computational toolkit for identifying prokaryotic methylation and restriction-modification with nanopore sequencing.</title>
        <authorList>
            <person name="Crits-Christoph A."/>
            <person name="Kang S.C."/>
            <person name="Lee H."/>
            <person name="Ostrov N."/>
        </authorList>
    </citation>
    <scope>NUCLEOTIDE SEQUENCE</scope>
    <source>
        <strain evidence="9">ATCC 51242</strain>
    </source>
</reference>
<evidence type="ECO:0000256" key="4">
    <source>
        <dbReference type="ARBA" id="ARBA00023136"/>
    </source>
</evidence>
<dbReference type="EMBL" id="CP007514">
    <property type="protein sequence ID" value="AHY45928.1"/>
    <property type="molecule type" value="Genomic_DNA"/>
</dbReference>
<dbReference type="PANTHER" id="PTHR47737">
    <property type="entry name" value="GLYCINE BETAINE/PROLINE BETAINE TRANSPORT SYSTEM PERMEASE PROTEIN PROW"/>
    <property type="match status" value="1"/>
</dbReference>
<protein>
    <submittedName>
        <fullName evidence="8">ABC-type proline/glycine betaine transport systems periplasmic component</fullName>
    </submittedName>
    <submittedName>
        <fullName evidence="9">Glycine betaine ABC transporter substrate-binding protein</fullName>
    </submittedName>
</protein>
<evidence type="ECO:0000256" key="6">
    <source>
        <dbReference type="SAM" id="Phobius"/>
    </source>
</evidence>
<dbReference type="KEGG" id="rrd:RradSPS_0645"/>
<dbReference type="GO" id="GO:0043190">
    <property type="term" value="C:ATP-binding cassette (ABC) transporter complex"/>
    <property type="evidence" value="ECO:0007669"/>
    <property type="project" value="InterPro"/>
</dbReference>
<evidence type="ECO:0000313" key="9">
    <source>
        <dbReference type="EMBL" id="MDX5893342.1"/>
    </source>
</evidence>
<evidence type="ECO:0000256" key="3">
    <source>
        <dbReference type="ARBA" id="ARBA00022475"/>
    </source>
</evidence>
<keyword evidence="10" id="KW-1185">Reference proteome</keyword>
<name>A0A023X0Q4_RUBRA</name>
<evidence type="ECO:0000256" key="5">
    <source>
        <dbReference type="SAM" id="MobiDB-lite"/>
    </source>
</evidence>
<dbReference type="RefSeq" id="WP_084263663.1">
    <property type="nucleotide sequence ID" value="NZ_CP007514.1"/>
</dbReference>
<gene>
    <name evidence="8" type="ORF">RradSPS_0645</name>
    <name evidence="9" type="ORF">SIL72_04795</name>
</gene>
<dbReference type="SUPFAM" id="SSF53850">
    <property type="entry name" value="Periplasmic binding protein-like II"/>
    <property type="match status" value="1"/>
</dbReference>
<keyword evidence="4 6" id="KW-0472">Membrane</keyword>
<dbReference type="CDD" id="cd13639">
    <property type="entry name" value="PBP2_OpuAC_like"/>
    <property type="match status" value="1"/>
</dbReference>
<accession>A0A023X0Q4</accession>
<dbReference type="EMBL" id="JAWXXX010000001">
    <property type="protein sequence ID" value="MDX5893342.1"/>
    <property type="molecule type" value="Genomic_DNA"/>
</dbReference>
<dbReference type="OrthoDB" id="9787902at2"/>
<reference evidence="8 10" key="1">
    <citation type="submission" date="2014-03" db="EMBL/GenBank/DDBJ databases">
        <title>Complete genome sequence of the Radio-Resistant Rubrobacter radiotolerans RSPS-4.</title>
        <authorList>
            <person name="Egas C.C."/>
            <person name="Barroso C.C."/>
            <person name="Froufe H.J.C."/>
            <person name="Pacheco J.J."/>
            <person name="Albuquerque L.L."/>
            <person name="da Costa M.M.S."/>
        </authorList>
    </citation>
    <scope>NUCLEOTIDE SEQUENCE [LARGE SCALE GENOMIC DNA]</scope>
    <source>
        <strain evidence="8 10">RSPS-4</strain>
    </source>
</reference>
<dbReference type="Gene3D" id="3.40.190.100">
    <property type="entry name" value="Glycine betaine-binding periplasmic protein, domain 2"/>
    <property type="match status" value="1"/>
</dbReference>
<proteinExistence type="predicted"/>
<evidence type="ECO:0000259" key="7">
    <source>
        <dbReference type="Pfam" id="PF04069"/>
    </source>
</evidence>
<dbReference type="PANTHER" id="PTHR47737:SF1">
    <property type="entry name" value="GLYCINE BETAINE_PROLINE BETAINE TRANSPORT SYSTEM PERMEASE PROTEIN PROW"/>
    <property type="match status" value="1"/>
</dbReference>
<sequence>MGGEIRDGESGRGGDERRESAPQGRAGLRLIPLILAGAVILAFGAFFAEGCGVAGASRDLELNIGYIEWDENVANSALIKVLAEDRLGYEVNLERSDLPFVIEGVAEGDFDVFMDVWLPAHRPLVEEAGDSVVLSREPWYVGETEFGIAVPDYMEETRSLEDLNSSGAGMITGIEPGALLMKRIQSRVIPEYDLDLVLVESSTPAMLSELDRAYSQRRPFVFLAWSPHWMNARYDFHYLEDPKGTMEGIVDPSKLHSLYNEDFQEEDPVAHALIDSMRLTESQMSDIELHIVRSGSPEEGARRWVEENEAVVEPWLEAANAAGGIG</sequence>
<keyword evidence="3" id="KW-1003">Cell membrane</keyword>
<evidence type="ECO:0000256" key="2">
    <source>
        <dbReference type="ARBA" id="ARBA00022448"/>
    </source>
</evidence>